<dbReference type="Pfam" id="PF01266">
    <property type="entry name" value="DAO"/>
    <property type="match status" value="1"/>
</dbReference>
<dbReference type="PANTHER" id="PTHR11985">
    <property type="entry name" value="GLYCEROL-3-PHOSPHATE DEHYDROGENASE"/>
    <property type="match status" value="1"/>
</dbReference>
<feature type="region of interest" description="Disordered" evidence="7">
    <location>
        <begin position="496"/>
        <end position="515"/>
    </location>
</feature>
<name>A0ABQ2WLG7_9ALTE</name>
<dbReference type="NCBIfam" id="NF009906">
    <property type="entry name" value="PRK13369.1"/>
    <property type="match status" value="1"/>
</dbReference>
<dbReference type="SUPFAM" id="SSF54373">
    <property type="entry name" value="FAD-linked reductases, C-terminal domain"/>
    <property type="match status" value="1"/>
</dbReference>
<proteinExistence type="inferred from homology"/>
<dbReference type="InterPro" id="IPR038299">
    <property type="entry name" value="DAO_C_sf"/>
</dbReference>
<dbReference type="PROSITE" id="PS00978">
    <property type="entry name" value="FAD_G3PDH_2"/>
    <property type="match status" value="1"/>
</dbReference>
<comment type="cofactor">
    <cofactor evidence="1 6">
        <name>FAD</name>
        <dbReference type="ChEBI" id="CHEBI:57692"/>
    </cofactor>
</comment>
<keyword evidence="4" id="KW-0274">FAD</keyword>
<comment type="caution">
    <text evidence="10">The sequence shown here is derived from an EMBL/GenBank/DDBJ whole genome shotgun (WGS) entry which is preliminary data.</text>
</comment>
<dbReference type="RefSeq" id="WP_189482447.1">
    <property type="nucleotide sequence ID" value="NZ_BMYR01000006.1"/>
</dbReference>
<evidence type="ECO:0000256" key="4">
    <source>
        <dbReference type="ARBA" id="ARBA00022827"/>
    </source>
</evidence>
<dbReference type="InterPro" id="IPR031656">
    <property type="entry name" value="DAO_C"/>
</dbReference>
<dbReference type="Gene3D" id="3.30.9.10">
    <property type="entry name" value="D-Amino Acid Oxidase, subunit A, domain 2"/>
    <property type="match status" value="1"/>
</dbReference>
<evidence type="ECO:0000259" key="9">
    <source>
        <dbReference type="Pfam" id="PF16901"/>
    </source>
</evidence>
<dbReference type="InterPro" id="IPR036188">
    <property type="entry name" value="FAD/NAD-bd_sf"/>
</dbReference>
<organism evidence="10 11">
    <name type="scientific">Alishewanella tabrizica</name>
    <dbReference type="NCBI Taxonomy" id="671278"/>
    <lineage>
        <taxon>Bacteria</taxon>
        <taxon>Pseudomonadati</taxon>
        <taxon>Pseudomonadota</taxon>
        <taxon>Gammaproteobacteria</taxon>
        <taxon>Alteromonadales</taxon>
        <taxon>Alteromonadaceae</taxon>
        <taxon>Alishewanella</taxon>
    </lineage>
</organism>
<protein>
    <recommendedName>
        <fullName evidence="6">Glycerol-3-phosphate dehydrogenase</fullName>
        <ecNumber evidence="6">1.1.5.3</ecNumber>
    </recommendedName>
</protein>
<dbReference type="Proteomes" id="UP000634667">
    <property type="component" value="Unassembled WGS sequence"/>
</dbReference>
<evidence type="ECO:0000256" key="3">
    <source>
        <dbReference type="ARBA" id="ARBA00022630"/>
    </source>
</evidence>
<dbReference type="PRINTS" id="PR01001">
    <property type="entry name" value="FADG3PDH"/>
</dbReference>
<keyword evidence="5 6" id="KW-0560">Oxidoreductase</keyword>
<accession>A0ABQ2WLG7</accession>
<dbReference type="InterPro" id="IPR000447">
    <property type="entry name" value="G3P_DH_FAD-dep"/>
</dbReference>
<evidence type="ECO:0000256" key="2">
    <source>
        <dbReference type="ARBA" id="ARBA00007330"/>
    </source>
</evidence>
<dbReference type="EMBL" id="BMYR01000006">
    <property type="protein sequence ID" value="GGW61259.1"/>
    <property type="molecule type" value="Genomic_DNA"/>
</dbReference>
<dbReference type="SUPFAM" id="SSF51905">
    <property type="entry name" value="FAD/NAD(P)-binding domain"/>
    <property type="match status" value="1"/>
</dbReference>
<reference evidence="11" key="1">
    <citation type="journal article" date="2019" name="Int. J. Syst. Evol. Microbiol.">
        <title>The Global Catalogue of Microorganisms (GCM) 10K type strain sequencing project: providing services to taxonomists for standard genome sequencing and annotation.</title>
        <authorList>
            <consortium name="The Broad Institute Genomics Platform"/>
            <consortium name="The Broad Institute Genome Sequencing Center for Infectious Disease"/>
            <person name="Wu L."/>
            <person name="Ma J."/>
        </authorList>
    </citation>
    <scope>NUCLEOTIDE SEQUENCE [LARGE SCALE GENOMIC DNA]</scope>
    <source>
        <strain evidence="11">KCTC 23723</strain>
    </source>
</reference>
<evidence type="ECO:0000256" key="6">
    <source>
        <dbReference type="RuleBase" id="RU361217"/>
    </source>
</evidence>
<keyword evidence="3 6" id="KW-0285">Flavoprotein</keyword>
<evidence type="ECO:0000259" key="8">
    <source>
        <dbReference type="Pfam" id="PF01266"/>
    </source>
</evidence>
<evidence type="ECO:0000313" key="10">
    <source>
        <dbReference type="EMBL" id="GGW61259.1"/>
    </source>
</evidence>
<dbReference type="NCBIfam" id="NF008899">
    <property type="entry name" value="PRK12266.1"/>
    <property type="match status" value="1"/>
</dbReference>
<feature type="compositionally biased region" description="Polar residues" evidence="7">
    <location>
        <begin position="497"/>
        <end position="508"/>
    </location>
</feature>
<dbReference type="Gene3D" id="3.50.50.60">
    <property type="entry name" value="FAD/NAD(P)-binding domain"/>
    <property type="match status" value="1"/>
</dbReference>
<comment type="similarity">
    <text evidence="2 6">Belongs to the FAD-dependent glycerol-3-phosphate dehydrogenase family.</text>
</comment>
<evidence type="ECO:0000313" key="11">
    <source>
        <dbReference type="Proteomes" id="UP000634667"/>
    </source>
</evidence>
<dbReference type="PROSITE" id="PS00977">
    <property type="entry name" value="FAD_G3PDH_1"/>
    <property type="match status" value="1"/>
</dbReference>
<evidence type="ECO:0000256" key="1">
    <source>
        <dbReference type="ARBA" id="ARBA00001974"/>
    </source>
</evidence>
<dbReference type="Pfam" id="PF16901">
    <property type="entry name" value="DAO_C"/>
    <property type="match status" value="1"/>
</dbReference>
<evidence type="ECO:0000256" key="5">
    <source>
        <dbReference type="ARBA" id="ARBA00023002"/>
    </source>
</evidence>
<feature type="domain" description="FAD dependent oxidoreductase" evidence="8">
    <location>
        <begin position="4"/>
        <end position="357"/>
    </location>
</feature>
<dbReference type="Gene3D" id="1.10.8.870">
    <property type="entry name" value="Alpha-glycerophosphate oxidase, cap domain"/>
    <property type="match status" value="1"/>
</dbReference>
<evidence type="ECO:0000256" key="7">
    <source>
        <dbReference type="SAM" id="MobiDB-lite"/>
    </source>
</evidence>
<dbReference type="Gene3D" id="6.10.250.1890">
    <property type="match status" value="1"/>
</dbReference>
<dbReference type="PANTHER" id="PTHR11985:SF15">
    <property type="entry name" value="GLYCEROL-3-PHOSPHATE DEHYDROGENASE, MITOCHONDRIAL"/>
    <property type="match status" value="1"/>
</dbReference>
<feature type="domain" description="Alpha-glycerophosphate oxidase C-terminal" evidence="9">
    <location>
        <begin position="380"/>
        <end position="477"/>
    </location>
</feature>
<dbReference type="EC" id="1.1.5.3" evidence="6"/>
<keyword evidence="11" id="KW-1185">Reference proteome</keyword>
<dbReference type="InterPro" id="IPR006076">
    <property type="entry name" value="FAD-dep_OxRdtase"/>
</dbReference>
<gene>
    <name evidence="10" type="primary">glpD</name>
    <name evidence="10" type="ORF">GCM10008111_16770</name>
</gene>
<comment type="catalytic activity">
    <reaction evidence="6">
        <text>a quinone + sn-glycerol 3-phosphate = dihydroxyacetone phosphate + a quinol</text>
        <dbReference type="Rhea" id="RHEA:18977"/>
        <dbReference type="ChEBI" id="CHEBI:24646"/>
        <dbReference type="ChEBI" id="CHEBI:57597"/>
        <dbReference type="ChEBI" id="CHEBI:57642"/>
        <dbReference type="ChEBI" id="CHEBI:132124"/>
        <dbReference type="EC" id="1.1.5.3"/>
    </reaction>
</comment>
<sequence length="515" mass="57563">MQVDLVVIGGGVNGTGIANDAAGRGLSVLLCEQTDLAAATSSNSSKLIHGGLRYLEHYEFRLVREALAEREVLLKNAPHIMWPLTFRLPHQAHLRPVWMIRLGLFLYDHLAKREKLHGSRKIIFGADSPLEAAIKVGFEYADGWVDDSRLVVLNAMAAKTRGAQIYTHTRCIKATRQDTHWLVTLRNERSGQHFTVQSKAIVNAAGPWVSQLFDETFTENSPQHIRLVKGSHIVVPRLHEHPHAYILQNADKRIVFVIPYEEKFSLIGTTDVEYTGDPRAVAISEEETTYLLAIANQYFKHKITAADVVHSYSGVRPLLDDESDSAQSVTRDYKLEVSAEQNSLPLVSVFGGKITTYRKLAEAAVDKLQPYFATLGPRWTASQCLPGGDFDTIAQLSTQLQHCYPWLTVALCERFARTYGNLSHRFLQHKTQLSDLGIAFSADLWQAEVDYLRAEEWATTAEDILWRRTKLGLTTTPTEVAKLNAYLMEQAAPETLSVPTNTQSQSPDSVAMSVL</sequence>